<gene>
    <name evidence="2" type="ORF">K458DRAFT_392803</name>
</gene>
<dbReference type="InterPro" id="IPR052158">
    <property type="entry name" value="INH-QAR"/>
</dbReference>
<evidence type="ECO:0000313" key="3">
    <source>
        <dbReference type="Proteomes" id="UP000799291"/>
    </source>
</evidence>
<evidence type="ECO:0000259" key="1">
    <source>
        <dbReference type="Pfam" id="PF01965"/>
    </source>
</evidence>
<keyword evidence="2" id="KW-0808">Transferase</keyword>
<dbReference type="Gene3D" id="3.40.50.880">
    <property type="match status" value="1"/>
</dbReference>
<organism evidence="2 3">
    <name type="scientific">Lentithecium fluviatile CBS 122367</name>
    <dbReference type="NCBI Taxonomy" id="1168545"/>
    <lineage>
        <taxon>Eukaryota</taxon>
        <taxon>Fungi</taxon>
        <taxon>Dikarya</taxon>
        <taxon>Ascomycota</taxon>
        <taxon>Pezizomycotina</taxon>
        <taxon>Dothideomycetes</taxon>
        <taxon>Pleosporomycetidae</taxon>
        <taxon>Pleosporales</taxon>
        <taxon>Massarineae</taxon>
        <taxon>Lentitheciaceae</taxon>
        <taxon>Lentithecium</taxon>
    </lineage>
</organism>
<dbReference type="AlphaFoldDB" id="A0A6G1IQD9"/>
<dbReference type="PANTHER" id="PTHR43130">
    <property type="entry name" value="ARAC-FAMILY TRANSCRIPTIONAL REGULATOR"/>
    <property type="match status" value="1"/>
</dbReference>
<dbReference type="SUPFAM" id="SSF52317">
    <property type="entry name" value="Class I glutamine amidotransferase-like"/>
    <property type="match status" value="1"/>
</dbReference>
<name>A0A6G1IQD9_9PLEO</name>
<dbReference type="EMBL" id="MU005596">
    <property type="protein sequence ID" value="KAF2680464.1"/>
    <property type="molecule type" value="Genomic_DNA"/>
</dbReference>
<sequence length="211" mass="23056">MPPGSLWHFGFGNIALEQANNTAIEEFLVARYDRVKYLLSVCTGAISLARAGLPKGKKATTNKAMWAWTTDPAHGEGIEWVPSARWVEDGKIWTSSGVAAGMDMMYAFLRHVYGTEELDGVMNGIEYAPHVDPSWDPFSVVHKKEPKASTPRTQPYPSHSPILIAIFDASSKSELSMESKLGFLPETKGIIVPGEIGGEAEPSASELTKEY</sequence>
<dbReference type="InterPro" id="IPR029062">
    <property type="entry name" value="Class_I_gatase-like"/>
</dbReference>
<keyword evidence="2" id="KW-0315">Glutamine amidotransferase</keyword>
<evidence type="ECO:0000313" key="2">
    <source>
        <dbReference type="EMBL" id="KAF2680464.1"/>
    </source>
</evidence>
<dbReference type="Pfam" id="PF01965">
    <property type="entry name" value="DJ-1_PfpI"/>
    <property type="match status" value="1"/>
</dbReference>
<reference evidence="2" key="1">
    <citation type="journal article" date="2020" name="Stud. Mycol.">
        <title>101 Dothideomycetes genomes: a test case for predicting lifestyles and emergence of pathogens.</title>
        <authorList>
            <person name="Haridas S."/>
            <person name="Albert R."/>
            <person name="Binder M."/>
            <person name="Bloem J."/>
            <person name="Labutti K."/>
            <person name="Salamov A."/>
            <person name="Andreopoulos B."/>
            <person name="Baker S."/>
            <person name="Barry K."/>
            <person name="Bills G."/>
            <person name="Bluhm B."/>
            <person name="Cannon C."/>
            <person name="Castanera R."/>
            <person name="Culley D."/>
            <person name="Daum C."/>
            <person name="Ezra D."/>
            <person name="Gonzalez J."/>
            <person name="Henrissat B."/>
            <person name="Kuo A."/>
            <person name="Liang C."/>
            <person name="Lipzen A."/>
            <person name="Lutzoni F."/>
            <person name="Magnuson J."/>
            <person name="Mondo S."/>
            <person name="Nolan M."/>
            <person name="Ohm R."/>
            <person name="Pangilinan J."/>
            <person name="Park H.-J."/>
            <person name="Ramirez L."/>
            <person name="Alfaro M."/>
            <person name="Sun H."/>
            <person name="Tritt A."/>
            <person name="Yoshinaga Y."/>
            <person name="Zwiers L.-H."/>
            <person name="Turgeon B."/>
            <person name="Goodwin S."/>
            <person name="Spatafora J."/>
            <person name="Crous P."/>
            <person name="Grigoriev I."/>
        </authorList>
    </citation>
    <scope>NUCLEOTIDE SEQUENCE</scope>
    <source>
        <strain evidence="2">CBS 122367</strain>
    </source>
</reference>
<feature type="domain" description="DJ-1/PfpI" evidence="1">
    <location>
        <begin position="19"/>
        <end position="109"/>
    </location>
</feature>
<keyword evidence="3" id="KW-1185">Reference proteome</keyword>
<protein>
    <submittedName>
        <fullName evidence="2">Class I glutamine amidotransferase-like protein</fullName>
    </submittedName>
</protein>
<dbReference type="GO" id="GO:0016740">
    <property type="term" value="F:transferase activity"/>
    <property type="evidence" value="ECO:0007669"/>
    <property type="project" value="UniProtKB-KW"/>
</dbReference>
<accession>A0A6G1IQD9</accession>
<dbReference type="Proteomes" id="UP000799291">
    <property type="component" value="Unassembled WGS sequence"/>
</dbReference>
<dbReference type="OrthoDB" id="543156at2759"/>
<proteinExistence type="predicted"/>
<dbReference type="PANTHER" id="PTHR43130:SF15">
    <property type="entry name" value="THIJ_PFPI FAMILY PROTEIN (AFU_ORTHOLOGUE AFUA_5G14240)"/>
    <property type="match status" value="1"/>
</dbReference>
<dbReference type="InterPro" id="IPR002818">
    <property type="entry name" value="DJ-1/PfpI"/>
</dbReference>